<sequence length="346" mass="39113">MVEQFKRTLTERDMILIHQLMQHTFALRREEILLKLYKKTGSFGQEQHQCNKNSSPGWPSIVLKGGFIRCLENLQEGDSQFQIGVNEDFLLVVLFKTLRTTSPFLPRTSGLLRTWKMMSGDELNPAAVPQPAEDVQGDGRWMSQHTRFVQECKDGEPDVLFVGDSMVQLMQQYEVWRELFSPLHALNFGIGGDTTCNVLWRLQNGELENIRPKVVVLWVGTNNYEHTAEQVAGGILAIAQLLTSRLPKAKIVVLGLLPRGERPNPLREKNAAVNGLLRSWLPRLGQAQLLDLGGEFVHSDGTIISQDMFDFLHLTSTGYRTVAKPLSDLLLQILDETPEERRASLV</sequence>
<dbReference type="SUPFAM" id="SSF52266">
    <property type="entry name" value="SGNH hydrolase"/>
    <property type="match status" value="1"/>
</dbReference>
<evidence type="ECO:0000259" key="15">
    <source>
        <dbReference type="Pfam" id="PF13472"/>
    </source>
</evidence>
<dbReference type="GO" id="GO:0047179">
    <property type="term" value="F:platelet-activating factor acetyltransferase activity"/>
    <property type="evidence" value="ECO:0007669"/>
    <property type="project" value="TreeGrafter"/>
</dbReference>
<evidence type="ECO:0000256" key="13">
    <source>
        <dbReference type="ARBA" id="ARBA00044363"/>
    </source>
</evidence>
<comment type="catalytic activity">
    <reaction evidence="8">
        <text>1-O-hexadecyl-2-acetyl-sn-glycero-3-phosphate + H2O = 1-O-hexadecyl-sn-glycero-3-phosphate + acetate + H(+)</text>
        <dbReference type="Rhea" id="RHEA:41704"/>
        <dbReference type="ChEBI" id="CHEBI:15377"/>
        <dbReference type="ChEBI" id="CHEBI:15378"/>
        <dbReference type="ChEBI" id="CHEBI:30089"/>
        <dbReference type="ChEBI" id="CHEBI:77580"/>
        <dbReference type="ChEBI" id="CHEBI:78385"/>
    </reaction>
    <physiologicalReaction direction="left-to-right" evidence="8">
        <dbReference type="Rhea" id="RHEA:41705"/>
    </physiologicalReaction>
</comment>
<evidence type="ECO:0000256" key="8">
    <source>
        <dbReference type="ARBA" id="ARBA00035804"/>
    </source>
</evidence>
<reference evidence="17" key="1">
    <citation type="submission" date="2025-08" db="UniProtKB">
        <authorList>
            <consortium name="RefSeq"/>
        </authorList>
    </citation>
    <scope>IDENTIFICATION</scope>
    <source>
        <tissue evidence="17">Brain</tissue>
    </source>
</reference>
<dbReference type="InterPro" id="IPR036514">
    <property type="entry name" value="SGNH_hydro_sf"/>
</dbReference>
<comment type="similarity">
    <text evidence="9">Belongs to the 'GDSL' lipolytic enzyme family. Platelet-activating factor acetylhydrolase IB beta/gamma subunits subfamily.</text>
</comment>
<keyword evidence="5" id="KW-0442">Lipid degradation</keyword>
<dbReference type="PANTHER" id="PTHR11852">
    <property type="entry name" value="PLATELET-ACTIVATING FACTOR ACETYLHYDROLASE"/>
    <property type="match status" value="1"/>
</dbReference>
<name>A0AAJ7Q5N3_LATCA</name>
<evidence type="ECO:0000256" key="11">
    <source>
        <dbReference type="ARBA" id="ARBA00044096"/>
    </source>
</evidence>
<evidence type="ECO:0000256" key="1">
    <source>
        <dbReference type="ARBA" id="ARBA00004496"/>
    </source>
</evidence>
<dbReference type="CTD" id="5049"/>
<evidence type="ECO:0000256" key="2">
    <source>
        <dbReference type="ARBA" id="ARBA00013201"/>
    </source>
</evidence>
<evidence type="ECO:0000256" key="7">
    <source>
        <dbReference type="ARBA" id="ARBA00023721"/>
    </source>
</evidence>
<dbReference type="Proteomes" id="UP000694890">
    <property type="component" value="Linkage group LG20"/>
</dbReference>
<dbReference type="Gene3D" id="3.40.50.1110">
    <property type="entry name" value="SGNH hydrolase"/>
    <property type="match status" value="1"/>
</dbReference>
<evidence type="ECO:0000313" key="16">
    <source>
        <dbReference type="Proteomes" id="UP000694890"/>
    </source>
</evidence>
<evidence type="ECO:0000256" key="3">
    <source>
        <dbReference type="ARBA" id="ARBA00022490"/>
    </source>
</evidence>
<keyword evidence="3" id="KW-0963">Cytoplasm</keyword>
<feature type="domain" description="SGNH hydrolase-type esterase" evidence="15">
    <location>
        <begin position="161"/>
        <end position="320"/>
    </location>
</feature>
<dbReference type="Pfam" id="PF13472">
    <property type="entry name" value="Lipase_GDSL_2"/>
    <property type="match status" value="1"/>
</dbReference>
<comment type="catalytic activity">
    <reaction evidence="10">
        <text>1-O-hexadecyl-2-acetyl-sn-glycero-3-phosphoethanolamine + H2O = 1-O-hexadecyl-sn-glycero-3-phosphoethanolamine + acetate + H(+)</text>
        <dbReference type="Rhea" id="RHEA:41708"/>
        <dbReference type="ChEBI" id="CHEBI:15377"/>
        <dbReference type="ChEBI" id="CHEBI:15378"/>
        <dbReference type="ChEBI" id="CHEBI:30089"/>
        <dbReference type="ChEBI" id="CHEBI:78387"/>
        <dbReference type="ChEBI" id="CHEBI:78390"/>
    </reaction>
    <physiologicalReaction direction="left-to-right" evidence="10">
        <dbReference type="Rhea" id="RHEA:41709"/>
    </physiologicalReaction>
</comment>
<dbReference type="GO" id="GO:0003847">
    <property type="term" value="F:1-alkyl-2-acetylglycerophosphocholine esterase activity"/>
    <property type="evidence" value="ECO:0007669"/>
    <property type="project" value="UniProtKB-EC"/>
</dbReference>
<evidence type="ECO:0000256" key="12">
    <source>
        <dbReference type="ARBA" id="ARBA00044225"/>
    </source>
</evidence>
<protein>
    <recommendedName>
        <fullName evidence="11">Platelet-activating factor acetylhydrolase IB subunit alpha2</fullName>
        <ecNumber evidence="2">3.1.1.47</ecNumber>
    </recommendedName>
    <alternativeName>
        <fullName evidence="13">PAF acetylhydrolase 30 kDa subunit</fullName>
    </alternativeName>
    <alternativeName>
        <fullName evidence="12">PAF-AH subunit beta</fullName>
    </alternativeName>
</protein>
<dbReference type="KEGG" id="lcf:108893597"/>
<keyword evidence="6" id="KW-0443">Lipid metabolism</keyword>
<dbReference type="RefSeq" id="XP_018547274.1">
    <property type="nucleotide sequence ID" value="XM_018691758.2"/>
</dbReference>
<dbReference type="AlphaFoldDB" id="A0AAJ7Q5N3"/>
<dbReference type="GO" id="GO:0005737">
    <property type="term" value="C:cytoplasm"/>
    <property type="evidence" value="ECO:0007669"/>
    <property type="project" value="UniProtKB-SubCell"/>
</dbReference>
<evidence type="ECO:0000256" key="5">
    <source>
        <dbReference type="ARBA" id="ARBA00022963"/>
    </source>
</evidence>
<evidence type="ECO:0000256" key="6">
    <source>
        <dbReference type="ARBA" id="ARBA00023098"/>
    </source>
</evidence>
<evidence type="ECO:0000256" key="4">
    <source>
        <dbReference type="ARBA" id="ARBA00022801"/>
    </source>
</evidence>
<keyword evidence="4" id="KW-0378">Hydrolase</keyword>
<dbReference type="GO" id="GO:0016042">
    <property type="term" value="P:lipid catabolic process"/>
    <property type="evidence" value="ECO:0007669"/>
    <property type="project" value="UniProtKB-KW"/>
</dbReference>
<accession>A0AAJ7Q5N3</accession>
<evidence type="ECO:0000256" key="10">
    <source>
        <dbReference type="ARBA" id="ARBA00043786"/>
    </source>
</evidence>
<dbReference type="CDD" id="cd01820">
    <property type="entry name" value="PAF_acetylesterase_like"/>
    <property type="match status" value="1"/>
</dbReference>
<dbReference type="EC" id="3.1.1.47" evidence="2"/>
<evidence type="ECO:0000256" key="9">
    <source>
        <dbReference type="ARBA" id="ARBA00038184"/>
    </source>
</evidence>
<dbReference type="GeneID" id="108893597"/>
<comment type="subcellular location">
    <subcellularLocation>
        <location evidence="1">Cytoplasm</location>
    </subcellularLocation>
</comment>
<evidence type="ECO:0000256" key="14">
    <source>
        <dbReference type="ARBA" id="ARBA00048078"/>
    </source>
</evidence>
<dbReference type="InterPro" id="IPR013830">
    <property type="entry name" value="SGNH_hydro"/>
</dbReference>
<organism evidence="16 17">
    <name type="scientific">Lates calcarifer</name>
    <name type="common">Barramundi</name>
    <name type="synonym">Holocentrus calcarifer</name>
    <dbReference type="NCBI Taxonomy" id="8187"/>
    <lineage>
        <taxon>Eukaryota</taxon>
        <taxon>Metazoa</taxon>
        <taxon>Chordata</taxon>
        <taxon>Craniata</taxon>
        <taxon>Vertebrata</taxon>
        <taxon>Euteleostomi</taxon>
        <taxon>Actinopterygii</taxon>
        <taxon>Neopterygii</taxon>
        <taxon>Teleostei</taxon>
        <taxon>Neoteleostei</taxon>
        <taxon>Acanthomorphata</taxon>
        <taxon>Carangaria</taxon>
        <taxon>Carangaria incertae sedis</taxon>
        <taxon>Centropomidae</taxon>
        <taxon>Lates</taxon>
    </lineage>
</organism>
<evidence type="ECO:0000313" key="17">
    <source>
        <dbReference type="RefSeq" id="XP_018547274.1"/>
    </source>
</evidence>
<proteinExistence type="inferred from homology"/>
<gene>
    <name evidence="17" type="primary">pafah1b2</name>
</gene>
<dbReference type="FunFam" id="3.40.50.1110:FF:000004">
    <property type="entry name" value="Platelet-activating factor acetylhydrolase IB subunit beta"/>
    <property type="match status" value="1"/>
</dbReference>
<dbReference type="PANTHER" id="PTHR11852:SF1">
    <property type="entry name" value="PLATELET-ACTIVATING FACTOR ACETYLHYDROLASE IB SUBUNIT ALPHA2"/>
    <property type="match status" value="1"/>
</dbReference>
<comment type="catalytic activity">
    <reaction evidence="7">
        <text>1-O-hexadecyl-2-acetyl-sn-glycero-3-phosphocholine + H2O = 1-O-hexadecyl-sn-glycero-3-phosphocholine + acetate + H(+)</text>
        <dbReference type="Rhea" id="RHEA:40479"/>
        <dbReference type="ChEBI" id="CHEBI:15377"/>
        <dbReference type="ChEBI" id="CHEBI:15378"/>
        <dbReference type="ChEBI" id="CHEBI:30089"/>
        <dbReference type="ChEBI" id="CHEBI:44811"/>
        <dbReference type="ChEBI" id="CHEBI:64496"/>
    </reaction>
    <physiologicalReaction direction="left-to-right" evidence="7">
        <dbReference type="Rhea" id="RHEA:40480"/>
    </physiologicalReaction>
</comment>
<comment type="catalytic activity">
    <reaction evidence="14">
        <text>a 1-O-alkyl-2-acetyl-sn-glycero-3-phosphocholine + H2O = a 1-O-alkyl-sn-glycero-3-phosphocholine + acetate + H(+)</text>
        <dbReference type="Rhea" id="RHEA:17777"/>
        <dbReference type="ChEBI" id="CHEBI:15377"/>
        <dbReference type="ChEBI" id="CHEBI:15378"/>
        <dbReference type="ChEBI" id="CHEBI:30089"/>
        <dbReference type="ChEBI" id="CHEBI:30909"/>
        <dbReference type="ChEBI" id="CHEBI:36707"/>
        <dbReference type="EC" id="3.1.1.47"/>
    </reaction>
    <physiologicalReaction direction="left-to-right" evidence="14">
        <dbReference type="Rhea" id="RHEA:17778"/>
    </physiologicalReaction>
</comment>